<dbReference type="SUPFAM" id="SSF53756">
    <property type="entry name" value="UDP-Glycosyltransferase/glycogen phosphorylase"/>
    <property type="match status" value="1"/>
</dbReference>
<dbReference type="AlphaFoldDB" id="A0A4V3UZH8"/>
<evidence type="ECO:0000313" key="2">
    <source>
        <dbReference type="Proteomes" id="UP000306113"/>
    </source>
</evidence>
<name>A0A4V3UZH8_9RHOB</name>
<dbReference type="Proteomes" id="UP000306113">
    <property type="component" value="Unassembled WGS sequence"/>
</dbReference>
<protein>
    <recommendedName>
        <fullName evidence="3">Capsular biosynthesis protein</fullName>
    </recommendedName>
</protein>
<dbReference type="RefSeq" id="WP_136337779.1">
    <property type="nucleotide sequence ID" value="NZ_SSMD01000001.1"/>
</dbReference>
<comment type="caution">
    <text evidence="1">The sequence shown here is derived from an EMBL/GenBank/DDBJ whole genome shotgun (WGS) entry which is preliminary data.</text>
</comment>
<dbReference type="OrthoDB" id="6713140at2"/>
<proteinExistence type="predicted"/>
<evidence type="ECO:0008006" key="3">
    <source>
        <dbReference type="Google" id="ProtNLM"/>
    </source>
</evidence>
<dbReference type="InterPro" id="IPR043148">
    <property type="entry name" value="TagF_C"/>
</dbReference>
<sequence>MSERKVLRFYLEDSLRDSAREGTHNFIGQIARLAQSAGFSVEYRGNSLAERTASIARDGYALFHMEQPTTERGLCFRRVYHYPFWAIEPTNERWDWRVAKAAFNPRETDPKLARPFYRRWQQRLFKDAPATATQEGFIFVPLQGRLLERRSFQLVSPVEMILSTLQHDPKRQVIATLHPNEHYTREEQKRLEQLQERFSHFHVKTGGMVELLRTCDYIVTENSSVAFNGYFFGKPSVLFARSDFHHIAASVEHLGVAHAFADVTQMRPDYARYIHWFWQQMSINAGRPEAPERIAEALRRNGWPI</sequence>
<keyword evidence="2" id="KW-1185">Reference proteome</keyword>
<dbReference type="Gene3D" id="3.40.50.12580">
    <property type="match status" value="1"/>
</dbReference>
<evidence type="ECO:0000313" key="1">
    <source>
        <dbReference type="EMBL" id="THD76835.1"/>
    </source>
</evidence>
<reference evidence="1 2" key="1">
    <citation type="submission" date="2019-04" db="EMBL/GenBank/DDBJ databases">
        <title>Draft genome sequence of Youngimonas vesicularis.</title>
        <authorList>
            <person name="Hameed A."/>
        </authorList>
    </citation>
    <scope>NUCLEOTIDE SEQUENCE [LARGE SCALE GENOMIC DNA]</scope>
    <source>
        <strain evidence="1 2">CC-AMW-E</strain>
    </source>
</reference>
<accession>A0A4V3UZH8</accession>
<gene>
    <name evidence="1" type="ORF">E7681_03070</name>
</gene>
<dbReference type="EMBL" id="SSMD01000001">
    <property type="protein sequence ID" value="THD76835.1"/>
    <property type="molecule type" value="Genomic_DNA"/>
</dbReference>
<organism evidence="1 2">
    <name type="scientific">Thalassobius vesicularis</name>
    <dbReference type="NCBI Taxonomy" id="1294297"/>
    <lineage>
        <taxon>Bacteria</taxon>
        <taxon>Pseudomonadati</taxon>
        <taxon>Pseudomonadota</taxon>
        <taxon>Alphaproteobacteria</taxon>
        <taxon>Rhodobacterales</taxon>
        <taxon>Roseobacteraceae</taxon>
        <taxon>Thalassovita</taxon>
    </lineage>
</organism>